<evidence type="ECO:0000259" key="1">
    <source>
        <dbReference type="Pfam" id="PF00391"/>
    </source>
</evidence>
<protein>
    <recommendedName>
        <fullName evidence="5">Pyruvate, water dikinase</fullName>
    </recommendedName>
</protein>
<dbReference type="Proteomes" id="UP000655287">
    <property type="component" value="Unassembled WGS sequence"/>
</dbReference>
<dbReference type="SUPFAM" id="SSF56059">
    <property type="entry name" value="Glutathione synthetase ATP-binding domain-like"/>
    <property type="match status" value="1"/>
</dbReference>
<dbReference type="Gene3D" id="3.30.1490.20">
    <property type="entry name" value="ATP-grasp fold, A domain"/>
    <property type="match status" value="1"/>
</dbReference>
<reference evidence="3" key="1">
    <citation type="submission" date="2021-01" db="EMBL/GenBank/DDBJ databases">
        <title>Whole genome shotgun sequence of Sphaerisporangium rufum NBRC 109079.</title>
        <authorList>
            <person name="Komaki H."/>
            <person name="Tamura T."/>
        </authorList>
    </citation>
    <scope>NUCLEOTIDE SEQUENCE</scope>
    <source>
        <strain evidence="3">NBRC 109079</strain>
    </source>
</reference>
<accession>A0A919R726</accession>
<evidence type="ECO:0000313" key="3">
    <source>
        <dbReference type="EMBL" id="GII78410.1"/>
    </source>
</evidence>
<sequence length="853" mass="90394">MTDLPYVLPLADDRADLAAAGGKGSSLARLAAAGLPVPAGFHVTTAAYEAFLAAAGLAEPVVAAASGAASPEAAERAVADLFDHAGIPEPVAAAVRKAYSALGSPAVAVRSSATAEDLPDLSFAGQQETFLNVQGEAAVLAAVKNCWASLWGARAIAYRDRNGVDPGEISTAVVVQELVPADAAGVLFTVDPVSGAAGRMTIDAAWGLGESVVGGGVTADTVVAARPDGRVVERRTGDKAVMTVRTADGTAEVPVPADRRDRQVLDDGQVAELVGLGEAVERLYGRPMDVEWAWHDGAFFVLQARPITGAGRGPAETWNDSLAGDYLWTSGNLGEAIPDIMTPATWSFVRSFMQGAMRTSSVPGMEAYGRIGGRFYMNLSMAATLAATFGMRRRFAAEAEAVFGRIPPGMEIPLVPISRWKIIRRILPSVIRLAREIRGNIARLPAFCAAAPARCTELRERIAGTADPGALAALWRDEAGPYVMEASFMLEAATRQDPNALTGLRDRLSRLVGPADAAALATGLHSAADGGLASLGPLVGLERLARGEIDQETFAREWGHRGPSEFEVSIPRPAEQPDWVERRLAGLRDAEYDVAALLARQQEAREAAWRRLAERHPDKVRTTRRDVARMTKALRSREIARSEVIRAVWVCRAFVLRAGELTGRGDDLFFLDVEEILSLLGGDEAPLAKVAARRAAYEGYRALPVYPTLIRGRFDPFRWAADPNRRHDVFDEHDQVAAPGGTLRGFPGSAGIVQGPARVVTSLDEGEALRPGEILVTTVTNVGWTPLFPRAAAVVTDVGAPLSHAAIVARELGIPAVVGCGDATARLRTGDLVRVDGEHGTVDIISQPAAPVS</sequence>
<dbReference type="AlphaFoldDB" id="A0A919R726"/>
<dbReference type="InterPro" id="IPR013815">
    <property type="entry name" value="ATP_grasp_subdomain_1"/>
</dbReference>
<organism evidence="3 4">
    <name type="scientific">Sphaerisporangium rufum</name>
    <dbReference type="NCBI Taxonomy" id="1381558"/>
    <lineage>
        <taxon>Bacteria</taxon>
        <taxon>Bacillati</taxon>
        <taxon>Actinomycetota</taxon>
        <taxon>Actinomycetes</taxon>
        <taxon>Streptosporangiales</taxon>
        <taxon>Streptosporangiaceae</taxon>
        <taxon>Sphaerisporangium</taxon>
    </lineage>
</organism>
<dbReference type="SUPFAM" id="SSF52009">
    <property type="entry name" value="Phosphohistidine domain"/>
    <property type="match status" value="1"/>
</dbReference>
<dbReference type="GO" id="GO:0005524">
    <property type="term" value="F:ATP binding"/>
    <property type="evidence" value="ECO:0007669"/>
    <property type="project" value="InterPro"/>
</dbReference>
<evidence type="ECO:0000259" key="2">
    <source>
        <dbReference type="Pfam" id="PF01326"/>
    </source>
</evidence>
<dbReference type="Pfam" id="PF01326">
    <property type="entry name" value="PPDK_N"/>
    <property type="match status" value="1"/>
</dbReference>
<dbReference type="PANTHER" id="PTHR43615">
    <property type="entry name" value="PHOSPHOENOLPYRUVATE SYNTHASE-RELATED"/>
    <property type="match status" value="1"/>
</dbReference>
<dbReference type="InterPro" id="IPR008279">
    <property type="entry name" value="PEP-util_enz_mobile_dom"/>
</dbReference>
<dbReference type="InterPro" id="IPR051549">
    <property type="entry name" value="PEP_Utilizing_Enz"/>
</dbReference>
<proteinExistence type="predicted"/>
<comment type="caution">
    <text evidence="3">The sequence shown here is derived from an EMBL/GenBank/DDBJ whole genome shotgun (WGS) entry which is preliminary data.</text>
</comment>
<dbReference type="Gene3D" id="3.30.470.20">
    <property type="entry name" value="ATP-grasp fold, B domain"/>
    <property type="match status" value="1"/>
</dbReference>
<dbReference type="Gene3D" id="3.50.30.10">
    <property type="entry name" value="Phosphohistidine domain"/>
    <property type="match status" value="1"/>
</dbReference>
<evidence type="ECO:0000313" key="4">
    <source>
        <dbReference type="Proteomes" id="UP000655287"/>
    </source>
</evidence>
<dbReference type="Pfam" id="PF00391">
    <property type="entry name" value="PEP-utilizers"/>
    <property type="match status" value="1"/>
</dbReference>
<dbReference type="InterPro" id="IPR002192">
    <property type="entry name" value="PPDK_AMP/ATP-bd"/>
</dbReference>
<gene>
    <name evidence="3" type="ORF">Sru01_33920</name>
</gene>
<keyword evidence="4" id="KW-1185">Reference proteome</keyword>
<dbReference type="InterPro" id="IPR036637">
    <property type="entry name" value="Phosphohistidine_dom_sf"/>
</dbReference>
<dbReference type="GO" id="GO:0016301">
    <property type="term" value="F:kinase activity"/>
    <property type="evidence" value="ECO:0007669"/>
    <property type="project" value="InterPro"/>
</dbReference>
<name>A0A919R726_9ACTN</name>
<feature type="domain" description="PEP-utilising enzyme mobile" evidence="1">
    <location>
        <begin position="770"/>
        <end position="840"/>
    </location>
</feature>
<dbReference type="PANTHER" id="PTHR43615:SF1">
    <property type="entry name" value="PPDK_N DOMAIN-CONTAINING PROTEIN"/>
    <property type="match status" value="1"/>
</dbReference>
<dbReference type="EMBL" id="BOOU01000048">
    <property type="protein sequence ID" value="GII78410.1"/>
    <property type="molecule type" value="Genomic_DNA"/>
</dbReference>
<evidence type="ECO:0008006" key="5">
    <source>
        <dbReference type="Google" id="ProtNLM"/>
    </source>
</evidence>
<feature type="domain" description="Pyruvate phosphate dikinase AMP/ATP-binding" evidence="2">
    <location>
        <begin position="19"/>
        <end position="315"/>
    </location>
</feature>
<dbReference type="RefSeq" id="WP_203985913.1">
    <property type="nucleotide sequence ID" value="NZ_BOOU01000048.1"/>
</dbReference>